<dbReference type="AlphaFoldDB" id="A0A918VFX3"/>
<name>A0A918VFX3_9SPHN</name>
<sequence>MSREVKIEFLNPSGKWELLSEFNMEYLSMHKDRTLSGTTRAGTSTTFRAIAVDSGEVLDMWHSDEG</sequence>
<evidence type="ECO:0000313" key="2">
    <source>
        <dbReference type="Proteomes" id="UP000634139"/>
    </source>
</evidence>
<comment type="caution">
    <text evidence="1">The sequence shown here is derived from an EMBL/GenBank/DDBJ whole genome shotgun (WGS) entry which is preliminary data.</text>
</comment>
<evidence type="ECO:0000313" key="1">
    <source>
        <dbReference type="EMBL" id="GGZ94128.1"/>
    </source>
</evidence>
<protein>
    <submittedName>
        <fullName evidence="1">Uncharacterized protein</fullName>
    </submittedName>
</protein>
<accession>A0A918VFX3</accession>
<reference evidence="1" key="2">
    <citation type="submission" date="2020-09" db="EMBL/GenBank/DDBJ databases">
        <authorList>
            <person name="Sun Q."/>
            <person name="Kim S."/>
        </authorList>
    </citation>
    <scope>NUCLEOTIDE SEQUENCE</scope>
    <source>
        <strain evidence="1">KCTC 32422</strain>
    </source>
</reference>
<gene>
    <name evidence="1" type="ORF">GCM10011617_12750</name>
</gene>
<dbReference type="Proteomes" id="UP000634139">
    <property type="component" value="Unassembled WGS sequence"/>
</dbReference>
<dbReference type="EMBL" id="BMZD01000002">
    <property type="protein sequence ID" value="GGZ94128.1"/>
    <property type="molecule type" value="Genomic_DNA"/>
</dbReference>
<reference evidence="1" key="1">
    <citation type="journal article" date="2014" name="Int. J. Syst. Evol. Microbiol.">
        <title>Complete genome sequence of Corynebacterium casei LMG S-19264T (=DSM 44701T), isolated from a smear-ripened cheese.</title>
        <authorList>
            <consortium name="US DOE Joint Genome Institute (JGI-PGF)"/>
            <person name="Walter F."/>
            <person name="Albersmeier A."/>
            <person name="Kalinowski J."/>
            <person name="Ruckert C."/>
        </authorList>
    </citation>
    <scope>NUCLEOTIDE SEQUENCE</scope>
    <source>
        <strain evidence="1">KCTC 32422</strain>
    </source>
</reference>
<proteinExistence type="predicted"/>
<keyword evidence="2" id="KW-1185">Reference proteome</keyword>
<organism evidence="1 2">
    <name type="scientific">Novosphingobium arvoryzae</name>
    <dbReference type="NCBI Taxonomy" id="1256514"/>
    <lineage>
        <taxon>Bacteria</taxon>
        <taxon>Pseudomonadati</taxon>
        <taxon>Pseudomonadota</taxon>
        <taxon>Alphaproteobacteria</taxon>
        <taxon>Sphingomonadales</taxon>
        <taxon>Sphingomonadaceae</taxon>
        <taxon>Novosphingobium</taxon>
    </lineage>
</organism>